<dbReference type="EC" id="2.7.11.1" evidence="1"/>
<keyword evidence="6" id="KW-0067">ATP-binding</keyword>
<sequence>MLNTILHCLFLFPDRVSSRFFFKRYDASSDMWSLGCMAFELLTGHYLFDPQDGDEDERDEDHLDMCQRLLGAIPADVIARGVWPKKYFEDQDDFPDTPNSELSLLFSQKFGFTGKEADEASAFILPMLDFNTQSRVTALDCLANAWLNDIE</sequence>
<dbReference type="PANTHER" id="PTHR47634:SF9">
    <property type="entry name" value="PROTEIN KINASE DOMAIN-CONTAINING PROTEIN-RELATED"/>
    <property type="match status" value="1"/>
</dbReference>
<evidence type="ECO:0000256" key="4">
    <source>
        <dbReference type="ARBA" id="ARBA00022741"/>
    </source>
</evidence>
<feature type="domain" description="Protein kinase" evidence="9">
    <location>
        <begin position="1"/>
        <end position="147"/>
    </location>
</feature>
<reference evidence="10" key="1">
    <citation type="submission" date="2021-01" db="EMBL/GenBank/DDBJ databases">
        <authorList>
            <person name="Corre E."/>
            <person name="Pelletier E."/>
            <person name="Niang G."/>
            <person name="Scheremetjew M."/>
            <person name="Finn R."/>
            <person name="Kale V."/>
            <person name="Holt S."/>
            <person name="Cochrane G."/>
            <person name="Meng A."/>
            <person name="Brown T."/>
            <person name="Cohen L."/>
        </authorList>
    </citation>
    <scope>NUCLEOTIDE SEQUENCE</scope>
    <source>
        <strain evidence="10">CCMP2084</strain>
    </source>
</reference>
<evidence type="ECO:0000256" key="3">
    <source>
        <dbReference type="ARBA" id="ARBA00022679"/>
    </source>
</evidence>
<keyword evidence="3" id="KW-0808">Transferase</keyword>
<evidence type="ECO:0000256" key="1">
    <source>
        <dbReference type="ARBA" id="ARBA00012513"/>
    </source>
</evidence>
<gene>
    <name evidence="10" type="ORF">ASEP1449_LOCUS17503</name>
</gene>
<evidence type="ECO:0000256" key="7">
    <source>
        <dbReference type="ARBA" id="ARBA00047899"/>
    </source>
</evidence>
<evidence type="ECO:0000256" key="8">
    <source>
        <dbReference type="ARBA" id="ARBA00048679"/>
    </source>
</evidence>
<proteinExistence type="predicted"/>
<dbReference type="InterPro" id="IPR011009">
    <property type="entry name" value="Kinase-like_dom_sf"/>
</dbReference>
<dbReference type="InterPro" id="IPR051334">
    <property type="entry name" value="SRPK"/>
</dbReference>
<dbReference type="GO" id="GO:0005524">
    <property type="term" value="F:ATP binding"/>
    <property type="evidence" value="ECO:0007669"/>
    <property type="project" value="UniProtKB-KW"/>
</dbReference>
<dbReference type="SUPFAM" id="SSF56112">
    <property type="entry name" value="Protein kinase-like (PK-like)"/>
    <property type="match status" value="1"/>
</dbReference>
<dbReference type="GO" id="GO:0004674">
    <property type="term" value="F:protein serine/threonine kinase activity"/>
    <property type="evidence" value="ECO:0007669"/>
    <property type="project" value="UniProtKB-KW"/>
</dbReference>
<keyword evidence="4" id="KW-0547">Nucleotide-binding</keyword>
<comment type="catalytic activity">
    <reaction evidence="7">
        <text>L-threonyl-[protein] + ATP = O-phospho-L-threonyl-[protein] + ADP + H(+)</text>
        <dbReference type="Rhea" id="RHEA:46608"/>
        <dbReference type="Rhea" id="RHEA-COMP:11060"/>
        <dbReference type="Rhea" id="RHEA-COMP:11605"/>
        <dbReference type="ChEBI" id="CHEBI:15378"/>
        <dbReference type="ChEBI" id="CHEBI:30013"/>
        <dbReference type="ChEBI" id="CHEBI:30616"/>
        <dbReference type="ChEBI" id="CHEBI:61977"/>
        <dbReference type="ChEBI" id="CHEBI:456216"/>
        <dbReference type="EC" id="2.7.11.1"/>
    </reaction>
</comment>
<dbReference type="GO" id="GO:0000245">
    <property type="term" value="P:spliceosomal complex assembly"/>
    <property type="evidence" value="ECO:0007669"/>
    <property type="project" value="TreeGrafter"/>
</dbReference>
<dbReference type="GO" id="GO:0050684">
    <property type="term" value="P:regulation of mRNA processing"/>
    <property type="evidence" value="ECO:0007669"/>
    <property type="project" value="TreeGrafter"/>
</dbReference>
<dbReference type="Gene3D" id="1.10.510.10">
    <property type="entry name" value="Transferase(Phosphotransferase) domain 1"/>
    <property type="match status" value="1"/>
</dbReference>
<evidence type="ECO:0000256" key="2">
    <source>
        <dbReference type="ARBA" id="ARBA00022527"/>
    </source>
</evidence>
<evidence type="ECO:0000256" key="6">
    <source>
        <dbReference type="ARBA" id="ARBA00022840"/>
    </source>
</evidence>
<organism evidence="10">
    <name type="scientific">Attheya septentrionalis</name>
    <dbReference type="NCBI Taxonomy" id="420275"/>
    <lineage>
        <taxon>Eukaryota</taxon>
        <taxon>Sar</taxon>
        <taxon>Stramenopiles</taxon>
        <taxon>Ochrophyta</taxon>
        <taxon>Bacillariophyta</taxon>
        <taxon>Coscinodiscophyceae</taxon>
        <taxon>Chaetocerotophycidae</taxon>
        <taxon>Chaetocerotales</taxon>
        <taxon>Attheyaceae</taxon>
        <taxon>Attheya</taxon>
    </lineage>
</organism>
<keyword evidence="5" id="KW-0418">Kinase</keyword>
<dbReference type="PROSITE" id="PS50011">
    <property type="entry name" value="PROTEIN_KINASE_DOM"/>
    <property type="match status" value="1"/>
</dbReference>
<evidence type="ECO:0000259" key="9">
    <source>
        <dbReference type="PROSITE" id="PS50011"/>
    </source>
</evidence>
<dbReference type="AlphaFoldDB" id="A0A7S2XSV2"/>
<keyword evidence="2" id="KW-0723">Serine/threonine-protein kinase</keyword>
<evidence type="ECO:0000313" key="10">
    <source>
        <dbReference type="EMBL" id="CAD9825669.1"/>
    </source>
</evidence>
<accession>A0A7S2XSV2</accession>
<protein>
    <recommendedName>
        <fullName evidence="1">non-specific serine/threonine protein kinase</fullName>
        <ecNumber evidence="1">2.7.11.1</ecNumber>
    </recommendedName>
</protein>
<dbReference type="Pfam" id="PF00069">
    <property type="entry name" value="Pkinase"/>
    <property type="match status" value="1"/>
</dbReference>
<comment type="catalytic activity">
    <reaction evidence="8">
        <text>L-seryl-[protein] + ATP = O-phospho-L-seryl-[protein] + ADP + H(+)</text>
        <dbReference type="Rhea" id="RHEA:17989"/>
        <dbReference type="Rhea" id="RHEA-COMP:9863"/>
        <dbReference type="Rhea" id="RHEA-COMP:11604"/>
        <dbReference type="ChEBI" id="CHEBI:15378"/>
        <dbReference type="ChEBI" id="CHEBI:29999"/>
        <dbReference type="ChEBI" id="CHEBI:30616"/>
        <dbReference type="ChEBI" id="CHEBI:83421"/>
        <dbReference type="ChEBI" id="CHEBI:456216"/>
        <dbReference type="EC" id="2.7.11.1"/>
    </reaction>
</comment>
<name>A0A7S2XSV2_9STRA</name>
<dbReference type="EMBL" id="HBHQ01025908">
    <property type="protein sequence ID" value="CAD9825669.1"/>
    <property type="molecule type" value="Transcribed_RNA"/>
</dbReference>
<dbReference type="InterPro" id="IPR000719">
    <property type="entry name" value="Prot_kinase_dom"/>
</dbReference>
<evidence type="ECO:0000256" key="5">
    <source>
        <dbReference type="ARBA" id="ARBA00022777"/>
    </source>
</evidence>
<dbReference type="PANTHER" id="PTHR47634">
    <property type="entry name" value="PROTEIN KINASE DOMAIN-CONTAINING PROTEIN-RELATED"/>
    <property type="match status" value="1"/>
</dbReference>